<proteinExistence type="predicted"/>
<dbReference type="AlphaFoldDB" id="A0A9X3DFL1"/>
<organism evidence="1 2">
    <name type="scientific">Pedobacter agri</name>
    <dbReference type="NCBI Taxonomy" id="454586"/>
    <lineage>
        <taxon>Bacteria</taxon>
        <taxon>Pseudomonadati</taxon>
        <taxon>Bacteroidota</taxon>
        <taxon>Sphingobacteriia</taxon>
        <taxon>Sphingobacteriales</taxon>
        <taxon>Sphingobacteriaceae</taxon>
        <taxon>Pedobacter</taxon>
    </lineage>
</organism>
<reference evidence="1" key="1">
    <citation type="submission" date="2022-11" db="EMBL/GenBank/DDBJ databases">
        <authorList>
            <person name="Graham C."/>
            <person name="Newman J.D."/>
        </authorList>
    </citation>
    <scope>NUCLEOTIDE SEQUENCE</scope>
    <source>
        <strain evidence="1">DSM 19486</strain>
    </source>
</reference>
<dbReference type="Proteomes" id="UP001142592">
    <property type="component" value="Unassembled WGS sequence"/>
</dbReference>
<accession>A0A9X3DFL1</accession>
<comment type="caution">
    <text evidence="1">The sequence shown here is derived from an EMBL/GenBank/DDBJ whole genome shotgun (WGS) entry which is preliminary data.</text>
</comment>
<protein>
    <submittedName>
        <fullName evidence="1">Uncharacterized protein</fullName>
    </submittedName>
</protein>
<keyword evidence="2" id="KW-1185">Reference proteome</keyword>
<gene>
    <name evidence="1" type="ORF">OQZ29_17585</name>
</gene>
<evidence type="ECO:0000313" key="2">
    <source>
        <dbReference type="Proteomes" id="UP001142592"/>
    </source>
</evidence>
<name>A0A9X3DFL1_9SPHI</name>
<dbReference type="EMBL" id="JAPJUH010000005">
    <property type="protein sequence ID" value="MCX3266574.1"/>
    <property type="molecule type" value="Genomic_DNA"/>
</dbReference>
<evidence type="ECO:0000313" key="1">
    <source>
        <dbReference type="EMBL" id="MCX3266574.1"/>
    </source>
</evidence>
<dbReference type="RefSeq" id="WP_157259046.1">
    <property type="nucleotide sequence ID" value="NZ_JAPJUH010000005.1"/>
</dbReference>
<sequence>MRPHTCGICGARDESKFVYSGPHIKQICNSCGKYVKFVGKSTIPDAGEVRLRIWSITQDVDYIDVAKGSSGFIEGLTGIDKNIVYWRLYLEIRKMEAVS</sequence>